<dbReference type="Gene3D" id="1.10.287.160">
    <property type="entry name" value="HR1 repeat"/>
    <property type="match status" value="1"/>
</dbReference>
<dbReference type="CDD" id="cd00090">
    <property type="entry name" value="HTH_ARSR"/>
    <property type="match status" value="1"/>
</dbReference>
<keyword evidence="1" id="KW-0805">Transcription regulation</keyword>
<keyword evidence="2" id="KW-0238">DNA-binding</keyword>
<dbReference type="InterPro" id="IPR000835">
    <property type="entry name" value="HTH_MarR-typ"/>
</dbReference>
<dbReference type="Pfam" id="PF12802">
    <property type="entry name" value="MarR_2"/>
    <property type="match status" value="1"/>
</dbReference>
<evidence type="ECO:0000259" key="5">
    <source>
        <dbReference type="Pfam" id="PF12802"/>
    </source>
</evidence>
<evidence type="ECO:0000256" key="1">
    <source>
        <dbReference type="ARBA" id="ARBA00023015"/>
    </source>
</evidence>
<dbReference type="SUPFAM" id="SSF46785">
    <property type="entry name" value="Winged helix' DNA-binding domain"/>
    <property type="match status" value="1"/>
</dbReference>
<accession>A0ABV7YAN6</accession>
<evidence type="ECO:0000313" key="7">
    <source>
        <dbReference type="Proteomes" id="UP001595699"/>
    </source>
</evidence>
<comment type="caution">
    <text evidence="6">The sequence shown here is derived from an EMBL/GenBank/DDBJ whole genome shotgun (WGS) entry which is preliminary data.</text>
</comment>
<keyword evidence="3" id="KW-0804">Transcription</keyword>
<feature type="region of interest" description="Disordered" evidence="4">
    <location>
        <begin position="152"/>
        <end position="173"/>
    </location>
</feature>
<evidence type="ECO:0000256" key="4">
    <source>
        <dbReference type="SAM" id="MobiDB-lite"/>
    </source>
</evidence>
<evidence type="ECO:0000256" key="3">
    <source>
        <dbReference type="ARBA" id="ARBA00023163"/>
    </source>
</evidence>
<evidence type="ECO:0000256" key="2">
    <source>
        <dbReference type="ARBA" id="ARBA00023125"/>
    </source>
</evidence>
<protein>
    <submittedName>
        <fullName evidence="6">GbsR/MarR family transcriptional regulator</fullName>
    </submittedName>
</protein>
<evidence type="ECO:0000313" key="6">
    <source>
        <dbReference type="EMBL" id="MFC3761869.1"/>
    </source>
</evidence>
<feature type="domain" description="HTH marR-type" evidence="5">
    <location>
        <begin position="18"/>
        <end position="78"/>
    </location>
</feature>
<dbReference type="Gene3D" id="1.10.10.10">
    <property type="entry name" value="Winged helix-like DNA-binding domain superfamily/Winged helix DNA-binding domain"/>
    <property type="match status" value="1"/>
</dbReference>
<organism evidence="6 7">
    <name type="scientific">Tenggerimyces flavus</name>
    <dbReference type="NCBI Taxonomy" id="1708749"/>
    <lineage>
        <taxon>Bacteria</taxon>
        <taxon>Bacillati</taxon>
        <taxon>Actinomycetota</taxon>
        <taxon>Actinomycetes</taxon>
        <taxon>Propionibacteriales</taxon>
        <taxon>Nocardioidaceae</taxon>
        <taxon>Tenggerimyces</taxon>
    </lineage>
</organism>
<dbReference type="InterPro" id="IPR052362">
    <property type="entry name" value="HTH-GbsR_regulator"/>
</dbReference>
<dbReference type="RefSeq" id="WP_205118382.1">
    <property type="nucleotide sequence ID" value="NZ_JAFBCM010000001.1"/>
</dbReference>
<proteinExistence type="predicted"/>
<gene>
    <name evidence="6" type="ORF">ACFOUW_13585</name>
</gene>
<dbReference type="EMBL" id="JBHRZH010000010">
    <property type="protein sequence ID" value="MFC3761869.1"/>
    <property type="molecule type" value="Genomic_DNA"/>
</dbReference>
<dbReference type="InterPro" id="IPR036388">
    <property type="entry name" value="WH-like_DNA-bd_sf"/>
</dbReference>
<dbReference type="InterPro" id="IPR036390">
    <property type="entry name" value="WH_DNA-bd_sf"/>
</dbReference>
<dbReference type="Proteomes" id="UP001595699">
    <property type="component" value="Unassembled WGS sequence"/>
</dbReference>
<dbReference type="PANTHER" id="PTHR38465">
    <property type="entry name" value="HTH-TYPE TRANSCRIPTIONAL REGULATOR MJ1563-RELATED"/>
    <property type="match status" value="1"/>
</dbReference>
<sequence>MSELDGYVEEIGLFFANLGLPRMPGRILGWLLVCEPAHQSAEELATALRVSSGSVSMAVRMLVQAGTVERYAPPGSRRTYYRLRPGFWLREAEEKAKVAAEWRKLADRGLAMLSDNSGDAPSEGQAARSLRLEEMRDMYAFLETEYTQIEARWRQREKKQDKRKRSSSKESGA</sequence>
<dbReference type="InterPro" id="IPR011991">
    <property type="entry name" value="ArsR-like_HTH"/>
</dbReference>
<reference evidence="7" key="1">
    <citation type="journal article" date="2019" name="Int. J. Syst. Evol. Microbiol.">
        <title>The Global Catalogue of Microorganisms (GCM) 10K type strain sequencing project: providing services to taxonomists for standard genome sequencing and annotation.</title>
        <authorList>
            <consortium name="The Broad Institute Genomics Platform"/>
            <consortium name="The Broad Institute Genome Sequencing Center for Infectious Disease"/>
            <person name="Wu L."/>
            <person name="Ma J."/>
        </authorList>
    </citation>
    <scope>NUCLEOTIDE SEQUENCE [LARGE SCALE GENOMIC DNA]</scope>
    <source>
        <strain evidence="7">CGMCC 4.7241</strain>
    </source>
</reference>
<keyword evidence="7" id="KW-1185">Reference proteome</keyword>
<dbReference type="PANTHER" id="PTHR38465:SF2">
    <property type="entry name" value="HTH-TYPE TRANSCRIPTIONAL REGULATOR MMPR5"/>
    <property type="match status" value="1"/>
</dbReference>
<name>A0ABV7YAN6_9ACTN</name>